<feature type="compositionally biased region" description="Basic and acidic residues" evidence="1">
    <location>
        <begin position="52"/>
        <end position="64"/>
    </location>
</feature>
<evidence type="ECO:0000313" key="2">
    <source>
        <dbReference type="EMBL" id="MSV24907.1"/>
    </source>
</evidence>
<sequence>MRKNDASKEVFIMIDRIERIAGIKGIAKGIDRFFKRREGYDDTRRDRKQFSRMLSHEMKNRNSGEEQADSELTEAYRLDLSVRPTQSLFYEEKPDLREAERKTHDAG</sequence>
<evidence type="ECO:0000313" key="3">
    <source>
        <dbReference type="Proteomes" id="UP000430222"/>
    </source>
</evidence>
<accession>A0A6I2UUM0</accession>
<reference evidence="2 3" key="1">
    <citation type="submission" date="2019-08" db="EMBL/GenBank/DDBJ databases">
        <title>In-depth cultivation of the pig gut microbiome towards novel bacterial diversity and tailored functional studies.</title>
        <authorList>
            <person name="Wylensek D."/>
            <person name="Hitch T.C.A."/>
            <person name="Clavel T."/>
        </authorList>
    </citation>
    <scope>NUCLEOTIDE SEQUENCE [LARGE SCALE GENOMIC DNA]</scope>
    <source>
        <strain evidence="3">WCA-380-WT-3B3</strain>
    </source>
</reference>
<protein>
    <submittedName>
        <fullName evidence="2">Uncharacterized protein</fullName>
    </submittedName>
</protein>
<name>A0A6I2UUM0_9FIRM</name>
<dbReference type="Proteomes" id="UP000430222">
    <property type="component" value="Unassembled WGS sequence"/>
</dbReference>
<feature type="region of interest" description="Disordered" evidence="1">
    <location>
        <begin position="52"/>
        <end position="71"/>
    </location>
</feature>
<gene>
    <name evidence="2" type="ORF">FYJ78_06865</name>
</gene>
<dbReference type="EMBL" id="VUNL01000006">
    <property type="protein sequence ID" value="MSV24907.1"/>
    <property type="molecule type" value="Genomic_DNA"/>
</dbReference>
<proteinExistence type="predicted"/>
<organism evidence="2 3">
    <name type="scientific">Selenomonas montiformis</name>
    <dbReference type="NCBI Taxonomy" id="2652285"/>
    <lineage>
        <taxon>Bacteria</taxon>
        <taxon>Bacillati</taxon>
        <taxon>Bacillota</taxon>
        <taxon>Negativicutes</taxon>
        <taxon>Selenomonadales</taxon>
        <taxon>Selenomonadaceae</taxon>
        <taxon>Selenomonas</taxon>
    </lineage>
</organism>
<dbReference type="RefSeq" id="WP_154620664.1">
    <property type="nucleotide sequence ID" value="NZ_VUNL01000006.1"/>
</dbReference>
<dbReference type="AlphaFoldDB" id="A0A6I2UUM0"/>
<comment type="caution">
    <text evidence="2">The sequence shown here is derived from an EMBL/GenBank/DDBJ whole genome shotgun (WGS) entry which is preliminary data.</text>
</comment>
<keyword evidence="3" id="KW-1185">Reference proteome</keyword>
<evidence type="ECO:0000256" key="1">
    <source>
        <dbReference type="SAM" id="MobiDB-lite"/>
    </source>
</evidence>